<dbReference type="Proteomes" id="UP001204621">
    <property type="component" value="Unassembled WGS sequence"/>
</dbReference>
<organism evidence="1 2">
    <name type="scientific">Massilia terrae</name>
    <dbReference type="NCBI Taxonomy" id="1811224"/>
    <lineage>
        <taxon>Bacteria</taxon>
        <taxon>Pseudomonadati</taxon>
        <taxon>Pseudomonadota</taxon>
        <taxon>Betaproteobacteria</taxon>
        <taxon>Burkholderiales</taxon>
        <taxon>Oxalobacteraceae</taxon>
        <taxon>Telluria group</taxon>
        <taxon>Massilia</taxon>
    </lineage>
</organism>
<dbReference type="EMBL" id="JANUGU010000001">
    <property type="protein sequence ID" value="MCS0656539.1"/>
    <property type="molecule type" value="Genomic_DNA"/>
</dbReference>
<evidence type="ECO:0008006" key="3">
    <source>
        <dbReference type="Google" id="ProtNLM"/>
    </source>
</evidence>
<accession>A0ABT2CRR6</accession>
<name>A0ABT2CRR6_9BURK</name>
<reference evidence="1 2" key="1">
    <citation type="submission" date="2022-08" db="EMBL/GenBank/DDBJ databases">
        <title>Reclassification of Massilia species as members of the genera Telluria, Duganella, Pseudoduganella, Mokoshia gen. nov. and Zemynaea gen. nov. using orthogonal and non-orthogonal genome-based approaches.</title>
        <authorList>
            <person name="Bowman J.P."/>
        </authorList>
    </citation>
    <scope>NUCLEOTIDE SEQUENCE [LARGE SCALE GENOMIC DNA]</scope>
    <source>
        <strain evidence="1 2">JCM 31606</strain>
    </source>
</reference>
<proteinExistence type="predicted"/>
<keyword evidence="2" id="KW-1185">Reference proteome</keyword>
<protein>
    <recommendedName>
        <fullName evidence="3">Outer membrane protein assembly factor BamE</fullName>
    </recommendedName>
</protein>
<sequence length="151" mass="17050">MLAGCAAFRQFPAPGDSTEQVIAKMGHPNAVYSEGSGQQFEYTAQPMGEFCWMAHMGPDGRLLKFEQVLTGAKFATIPLGRASKDDVLRTIGHPAETSTLPRQGYEVWSYHYLENDVWYSMMNVMFDQAGIVQRLLNQPDPRYIDRGDRNR</sequence>
<evidence type="ECO:0000313" key="1">
    <source>
        <dbReference type="EMBL" id="MCS0656539.1"/>
    </source>
</evidence>
<gene>
    <name evidence="1" type="ORF">NX778_00470</name>
</gene>
<evidence type="ECO:0000313" key="2">
    <source>
        <dbReference type="Proteomes" id="UP001204621"/>
    </source>
</evidence>
<dbReference type="RefSeq" id="WP_258809727.1">
    <property type="nucleotide sequence ID" value="NZ_JANUGU010000001.1"/>
</dbReference>
<comment type="caution">
    <text evidence="1">The sequence shown here is derived from an EMBL/GenBank/DDBJ whole genome shotgun (WGS) entry which is preliminary data.</text>
</comment>